<evidence type="ECO:0000313" key="4">
    <source>
        <dbReference type="Proteomes" id="UP000094570"/>
    </source>
</evidence>
<protein>
    <recommendedName>
        <fullName evidence="2">UPF0102 protein A4H02_00350</fullName>
    </recommendedName>
</protein>
<sequence length="112" mass="13016">MSWKNAEELAAEYLRSEGYKVIGRNVRTPFGEIDIVALKKGTYVFVEVKSGYSKRISPAERVDRVKYAKILNAAEYYISNFPKKKFRSARVDVIEVTDNGIKHYENVGWEYR</sequence>
<reference evidence="4" key="1">
    <citation type="submission" date="2016-04" db="EMBL/GenBank/DDBJ databases">
        <title>The genome sequence project of a novel Fervidobacterium isolate from a hot spring in Thailand.</title>
        <authorList>
            <person name="Gonzalez J.M."/>
            <person name="Cuecas A."/>
            <person name="Kanoksilapatham W."/>
        </authorList>
    </citation>
    <scope>NUCLEOTIDE SEQUENCE [LARGE SCALE GENOMIC DNA]</scope>
    <source>
        <strain evidence="4">FC2004</strain>
    </source>
</reference>
<dbReference type="Proteomes" id="UP000094570">
    <property type="component" value="Unassembled WGS sequence"/>
</dbReference>
<dbReference type="GO" id="GO:0003676">
    <property type="term" value="F:nucleic acid binding"/>
    <property type="evidence" value="ECO:0007669"/>
    <property type="project" value="InterPro"/>
</dbReference>
<dbReference type="InterPro" id="IPR003509">
    <property type="entry name" value="UPF0102_YraN-like"/>
</dbReference>
<dbReference type="AlphaFoldDB" id="A0A1E3G5B5"/>
<evidence type="ECO:0000313" key="3">
    <source>
        <dbReference type="EMBL" id="ODN31447.1"/>
    </source>
</evidence>
<proteinExistence type="inferred from homology"/>
<comment type="similarity">
    <text evidence="1 2">Belongs to the UPF0102 family.</text>
</comment>
<dbReference type="InterPro" id="IPR011335">
    <property type="entry name" value="Restrct_endonuc-II-like"/>
</dbReference>
<name>A0A1E3G5B5_9BACT</name>
<comment type="caution">
    <text evidence="3">The sequence shown here is derived from an EMBL/GenBank/DDBJ whole genome shotgun (WGS) entry which is preliminary data.</text>
</comment>
<dbReference type="SUPFAM" id="SSF52980">
    <property type="entry name" value="Restriction endonuclease-like"/>
    <property type="match status" value="1"/>
</dbReference>
<organism evidence="3 4">
    <name type="scientific">Fervidobacterium thailandense</name>
    <dbReference type="NCBI Taxonomy" id="1008305"/>
    <lineage>
        <taxon>Bacteria</taxon>
        <taxon>Thermotogati</taxon>
        <taxon>Thermotogota</taxon>
        <taxon>Thermotogae</taxon>
        <taxon>Thermotogales</taxon>
        <taxon>Fervidobacteriaceae</taxon>
        <taxon>Fervidobacterium</taxon>
    </lineage>
</organism>
<keyword evidence="4" id="KW-1185">Reference proteome</keyword>
<dbReference type="STRING" id="1008305.A4H02_00350"/>
<dbReference type="InterPro" id="IPR011856">
    <property type="entry name" value="tRNA_endonuc-like_dom_sf"/>
</dbReference>
<dbReference type="PANTHER" id="PTHR34039">
    <property type="entry name" value="UPF0102 PROTEIN YRAN"/>
    <property type="match status" value="1"/>
</dbReference>
<accession>A0A1E3G5B5</accession>
<dbReference type="EMBL" id="LWAF01000001">
    <property type="protein sequence ID" value="ODN31447.1"/>
    <property type="molecule type" value="Genomic_DNA"/>
</dbReference>
<dbReference type="Pfam" id="PF02021">
    <property type="entry name" value="UPF0102"/>
    <property type="match status" value="1"/>
</dbReference>
<gene>
    <name evidence="3" type="ORF">A4H02_00350</name>
</gene>
<evidence type="ECO:0000256" key="1">
    <source>
        <dbReference type="ARBA" id="ARBA00006738"/>
    </source>
</evidence>
<dbReference type="HAMAP" id="MF_00048">
    <property type="entry name" value="UPF0102"/>
    <property type="match status" value="1"/>
</dbReference>
<dbReference type="Gene3D" id="3.40.1350.10">
    <property type="match status" value="1"/>
</dbReference>
<dbReference type="PANTHER" id="PTHR34039:SF1">
    <property type="entry name" value="UPF0102 PROTEIN YRAN"/>
    <property type="match status" value="1"/>
</dbReference>
<evidence type="ECO:0000256" key="2">
    <source>
        <dbReference type="HAMAP-Rule" id="MF_00048"/>
    </source>
</evidence>